<evidence type="ECO:0000313" key="2">
    <source>
        <dbReference type="Proteomes" id="UP000029980"/>
    </source>
</evidence>
<dbReference type="InterPro" id="IPR015946">
    <property type="entry name" value="KH_dom-like_a/b"/>
</dbReference>
<dbReference type="GeneID" id="25153063"/>
<dbReference type="RefSeq" id="WP_050002956.1">
    <property type="nucleotide sequence ID" value="NZ_CP008887.1"/>
</dbReference>
<dbReference type="Pfam" id="PF02566">
    <property type="entry name" value="OsmC"/>
    <property type="match status" value="1"/>
</dbReference>
<evidence type="ECO:0000313" key="1">
    <source>
        <dbReference type="EMBL" id="AIU69982.1"/>
    </source>
</evidence>
<proteinExistence type="predicted"/>
<keyword evidence="2" id="KW-1185">Reference proteome</keyword>
<gene>
    <name evidence="1" type="ORF">TEU_06395</name>
</gene>
<reference evidence="1 2" key="1">
    <citation type="journal article" date="2015" name="Int. J. Syst. Evol. Microbiol.">
        <title>Thermococcus eurythermalis sp. nov., a conditional piezophilic hyperthermophilic archaeon with a wide temperature range isolated from an oil-immersed chimney in the Guaymas Basin.</title>
        <authorList>
            <person name="Zhao W."/>
            <person name="Zeng X."/>
            <person name="Xiao X."/>
        </authorList>
    </citation>
    <scope>NUCLEOTIDE SEQUENCE [LARGE SCALE GENOMIC DNA]</scope>
    <source>
        <strain evidence="1 2">A501</strain>
    </source>
</reference>
<dbReference type="AlphaFoldDB" id="A0A097QU35"/>
<dbReference type="OrthoDB" id="106754at2157"/>
<dbReference type="KEGG" id="teu:TEU_06395"/>
<protein>
    <submittedName>
        <fullName evidence="1">OsmC-like stress-induced protein (OsmC)</fullName>
    </submittedName>
</protein>
<dbReference type="EMBL" id="CP008887">
    <property type="protein sequence ID" value="AIU69982.1"/>
    <property type="molecule type" value="Genomic_DNA"/>
</dbReference>
<dbReference type="Gene3D" id="3.30.300.20">
    <property type="match status" value="1"/>
</dbReference>
<sequence>MERLEYNAELKWDGNVGSEVKVREFSFRIDTNTDGHNTGPNPTEYLLAAIGGCLTVNWGRLIKKMRLKVGGMEITVSGWRDRKEPQLREITYRIRIVTDEPEKKILRVKELAEKYGTVFNTVGAEKIKGEVEMVRPK</sequence>
<dbReference type="SUPFAM" id="SSF82784">
    <property type="entry name" value="OsmC-like"/>
    <property type="match status" value="1"/>
</dbReference>
<dbReference type="InterPro" id="IPR036102">
    <property type="entry name" value="OsmC/Ohrsf"/>
</dbReference>
<name>A0A097QU35_9EURY</name>
<dbReference type="HOGENOM" id="CLU_100275_6_0_2"/>
<accession>A0A097QU35</accession>
<dbReference type="PANTHER" id="PTHR34352">
    <property type="entry name" value="PROTEIN YHFA"/>
    <property type="match status" value="1"/>
</dbReference>
<dbReference type="InterPro" id="IPR003718">
    <property type="entry name" value="OsmC/Ohr_fam"/>
</dbReference>
<dbReference type="Proteomes" id="UP000029980">
    <property type="component" value="Chromosome"/>
</dbReference>
<organism evidence="1 2">
    <name type="scientific">Thermococcus eurythermalis</name>
    <dbReference type="NCBI Taxonomy" id="1505907"/>
    <lineage>
        <taxon>Archaea</taxon>
        <taxon>Methanobacteriati</taxon>
        <taxon>Methanobacteriota</taxon>
        <taxon>Thermococci</taxon>
        <taxon>Thermococcales</taxon>
        <taxon>Thermococcaceae</taxon>
        <taxon>Thermococcus</taxon>
    </lineage>
</organism>
<dbReference type="PANTHER" id="PTHR34352:SF1">
    <property type="entry name" value="PROTEIN YHFA"/>
    <property type="match status" value="1"/>
</dbReference>